<accession>A0ABR2PJG1</accession>
<proteinExistence type="predicted"/>
<keyword evidence="3" id="KW-1185">Reference proteome</keyword>
<dbReference type="EMBL" id="JBBPBN010000057">
    <property type="protein sequence ID" value="KAK8988595.1"/>
    <property type="molecule type" value="Genomic_DNA"/>
</dbReference>
<protein>
    <submittedName>
        <fullName evidence="2">Uncharacterized protein</fullName>
    </submittedName>
</protein>
<sequence>MEKYKSPKLVKSPKGDSSQQADMEVLTLNEDQEIKGKKKFGRFLPNEQFNSGSASSNGEGSKVKVKVKGDESKPEYPQGISSAIIPVSREDQKSTKEKSIAFNASDNHILASKEKVDDSSPSITSLEGEKTFPSDKCIQDKIFIDGGESLLCGNGVPLFDEEGPFSDQDHQLLEVRILDDQTFPDVRDGSLPPFGALSEIMPQA</sequence>
<name>A0ABR2PJG1_9ROSI</name>
<evidence type="ECO:0000313" key="2">
    <source>
        <dbReference type="EMBL" id="KAK8988595.1"/>
    </source>
</evidence>
<evidence type="ECO:0000313" key="3">
    <source>
        <dbReference type="Proteomes" id="UP001396334"/>
    </source>
</evidence>
<comment type="caution">
    <text evidence="2">The sequence shown here is derived from an EMBL/GenBank/DDBJ whole genome shotgun (WGS) entry which is preliminary data.</text>
</comment>
<reference evidence="2 3" key="1">
    <citation type="journal article" date="2024" name="G3 (Bethesda)">
        <title>Genome assembly of Hibiscus sabdariffa L. provides insights into metabolisms of medicinal natural products.</title>
        <authorList>
            <person name="Kim T."/>
        </authorList>
    </citation>
    <scope>NUCLEOTIDE SEQUENCE [LARGE SCALE GENOMIC DNA]</scope>
    <source>
        <strain evidence="2">TK-2024</strain>
        <tissue evidence="2">Old leaves</tissue>
    </source>
</reference>
<feature type="region of interest" description="Disordered" evidence="1">
    <location>
        <begin position="1"/>
        <end position="23"/>
    </location>
</feature>
<dbReference type="Proteomes" id="UP001396334">
    <property type="component" value="Unassembled WGS sequence"/>
</dbReference>
<evidence type="ECO:0000256" key="1">
    <source>
        <dbReference type="SAM" id="MobiDB-lite"/>
    </source>
</evidence>
<gene>
    <name evidence="2" type="ORF">V6N11_029978</name>
</gene>
<organism evidence="2 3">
    <name type="scientific">Hibiscus sabdariffa</name>
    <name type="common">roselle</name>
    <dbReference type="NCBI Taxonomy" id="183260"/>
    <lineage>
        <taxon>Eukaryota</taxon>
        <taxon>Viridiplantae</taxon>
        <taxon>Streptophyta</taxon>
        <taxon>Embryophyta</taxon>
        <taxon>Tracheophyta</taxon>
        <taxon>Spermatophyta</taxon>
        <taxon>Magnoliopsida</taxon>
        <taxon>eudicotyledons</taxon>
        <taxon>Gunneridae</taxon>
        <taxon>Pentapetalae</taxon>
        <taxon>rosids</taxon>
        <taxon>malvids</taxon>
        <taxon>Malvales</taxon>
        <taxon>Malvaceae</taxon>
        <taxon>Malvoideae</taxon>
        <taxon>Hibiscus</taxon>
    </lineage>
</organism>
<feature type="region of interest" description="Disordered" evidence="1">
    <location>
        <begin position="38"/>
        <end position="92"/>
    </location>
</feature>
<feature type="compositionally biased region" description="Low complexity" evidence="1">
    <location>
        <begin position="50"/>
        <end position="60"/>
    </location>
</feature>